<feature type="transmembrane region" description="Helical" evidence="4">
    <location>
        <begin position="151"/>
        <end position="172"/>
    </location>
</feature>
<dbReference type="AlphaFoldDB" id="A0A3D8M8F5"/>
<dbReference type="Pfam" id="PF00211">
    <property type="entry name" value="Guanylate_cyc"/>
    <property type="match status" value="1"/>
</dbReference>
<feature type="transmembrane region" description="Helical" evidence="4">
    <location>
        <begin position="100"/>
        <end position="117"/>
    </location>
</feature>
<evidence type="ECO:0000313" key="7">
    <source>
        <dbReference type="Proteomes" id="UP000256561"/>
    </source>
</evidence>
<dbReference type="OrthoDB" id="9806704at2"/>
<dbReference type="GO" id="GO:0008074">
    <property type="term" value="C:guanylate cyclase complex, soluble"/>
    <property type="evidence" value="ECO:0007669"/>
    <property type="project" value="TreeGrafter"/>
</dbReference>
<evidence type="ECO:0000313" key="6">
    <source>
        <dbReference type="EMBL" id="RDV26175.1"/>
    </source>
</evidence>
<dbReference type="PROSITE" id="PS00452">
    <property type="entry name" value="GUANYLATE_CYCLASE_1"/>
    <property type="match status" value="1"/>
</dbReference>
<dbReference type="SMART" id="SM00044">
    <property type="entry name" value="CYCc"/>
    <property type="match status" value="1"/>
</dbReference>
<keyword evidence="4" id="KW-0812">Transmembrane</keyword>
<dbReference type="GO" id="GO:0019934">
    <property type="term" value="P:cGMP-mediated signaling"/>
    <property type="evidence" value="ECO:0007669"/>
    <property type="project" value="TreeGrafter"/>
</dbReference>
<evidence type="ECO:0000256" key="3">
    <source>
        <dbReference type="RuleBase" id="RU000405"/>
    </source>
</evidence>
<organism evidence="6 7">
    <name type="scientific">Alteromonas aestuariivivens</name>
    <dbReference type="NCBI Taxonomy" id="1938339"/>
    <lineage>
        <taxon>Bacteria</taxon>
        <taxon>Pseudomonadati</taxon>
        <taxon>Pseudomonadota</taxon>
        <taxon>Gammaproteobacteria</taxon>
        <taxon>Alteromonadales</taxon>
        <taxon>Alteromonadaceae</taxon>
        <taxon>Alteromonas/Salinimonas group</taxon>
        <taxon>Alteromonas</taxon>
    </lineage>
</organism>
<feature type="domain" description="Guanylate cyclase" evidence="5">
    <location>
        <begin position="220"/>
        <end position="351"/>
    </location>
</feature>
<keyword evidence="4" id="KW-0472">Membrane</keyword>
<proteinExistence type="inferred from homology"/>
<dbReference type="Gene3D" id="3.30.70.1230">
    <property type="entry name" value="Nucleotide cyclase"/>
    <property type="match status" value="1"/>
</dbReference>
<reference evidence="7" key="1">
    <citation type="submission" date="2018-08" db="EMBL/GenBank/DDBJ databases">
        <authorList>
            <person name="Zhang J."/>
            <person name="Du Z.-J."/>
        </authorList>
    </citation>
    <scope>NUCLEOTIDE SEQUENCE [LARGE SCALE GENOMIC DNA]</scope>
    <source>
        <strain evidence="7">KCTC 52655</strain>
    </source>
</reference>
<feature type="transmembrane region" description="Helical" evidence="4">
    <location>
        <begin position="26"/>
        <end position="42"/>
    </location>
</feature>
<dbReference type="InterPro" id="IPR018297">
    <property type="entry name" value="A/G_cyclase_CS"/>
</dbReference>
<dbReference type="PANTHER" id="PTHR45655">
    <property type="entry name" value="GUANYLATE CYCLASE SOLUBLE SUBUNIT BETA-2"/>
    <property type="match status" value="1"/>
</dbReference>
<evidence type="ECO:0000256" key="4">
    <source>
        <dbReference type="SAM" id="Phobius"/>
    </source>
</evidence>
<evidence type="ECO:0000256" key="2">
    <source>
        <dbReference type="ARBA" id="ARBA00023239"/>
    </source>
</evidence>
<name>A0A3D8M8F5_9ALTE</name>
<comment type="similarity">
    <text evidence="3">Belongs to the adenylyl cyclase class-4/guanylyl cyclase family.</text>
</comment>
<dbReference type="PROSITE" id="PS50125">
    <property type="entry name" value="GUANYLATE_CYCLASE_2"/>
    <property type="match status" value="1"/>
</dbReference>
<dbReference type="InterPro" id="IPR029787">
    <property type="entry name" value="Nucleotide_cyclase"/>
</dbReference>
<dbReference type="GO" id="GO:0000166">
    <property type="term" value="F:nucleotide binding"/>
    <property type="evidence" value="ECO:0007669"/>
    <property type="project" value="UniProtKB-KW"/>
</dbReference>
<keyword evidence="2 3" id="KW-0456">Lyase</keyword>
<feature type="transmembrane region" description="Helical" evidence="4">
    <location>
        <begin position="124"/>
        <end position="145"/>
    </location>
</feature>
<gene>
    <name evidence="6" type="ORF">DXV75_08875</name>
</gene>
<dbReference type="Proteomes" id="UP000256561">
    <property type="component" value="Unassembled WGS sequence"/>
</dbReference>
<dbReference type="InterPro" id="IPR001054">
    <property type="entry name" value="A/G_cyclase"/>
</dbReference>
<evidence type="ECO:0000256" key="1">
    <source>
        <dbReference type="ARBA" id="ARBA00022741"/>
    </source>
</evidence>
<comment type="caution">
    <text evidence="6">The sequence shown here is derived from an EMBL/GenBank/DDBJ whole genome shotgun (WGS) entry which is preliminary data.</text>
</comment>
<dbReference type="GO" id="GO:0004016">
    <property type="term" value="F:adenylate cyclase activity"/>
    <property type="evidence" value="ECO:0007669"/>
    <property type="project" value="UniProtKB-ARBA"/>
</dbReference>
<dbReference type="SUPFAM" id="SSF55073">
    <property type="entry name" value="Nucleotide cyclase"/>
    <property type="match status" value="1"/>
</dbReference>
<dbReference type="GO" id="GO:0004383">
    <property type="term" value="F:guanylate cyclase activity"/>
    <property type="evidence" value="ECO:0007669"/>
    <property type="project" value="TreeGrafter"/>
</dbReference>
<keyword evidence="4" id="KW-1133">Transmembrane helix</keyword>
<feature type="transmembrane region" description="Helical" evidence="4">
    <location>
        <begin position="48"/>
        <end position="65"/>
    </location>
</feature>
<evidence type="ECO:0000259" key="5">
    <source>
        <dbReference type="PROSITE" id="PS50125"/>
    </source>
</evidence>
<dbReference type="EMBL" id="QRHA01000005">
    <property type="protein sequence ID" value="RDV26175.1"/>
    <property type="molecule type" value="Genomic_DNA"/>
</dbReference>
<dbReference type="RefSeq" id="WP_115593044.1">
    <property type="nucleotide sequence ID" value="NZ_QRHA01000005.1"/>
</dbReference>
<feature type="transmembrane region" description="Helical" evidence="4">
    <location>
        <begin position="77"/>
        <end position="94"/>
    </location>
</feature>
<dbReference type="CDD" id="cd07302">
    <property type="entry name" value="CHD"/>
    <property type="match status" value="1"/>
</dbReference>
<dbReference type="PANTHER" id="PTHR45655:SF13">
    <property type="entry name" value="SOLUBLE GUANYLATE CYCLASE GCY-32-RELATED"/>
    <property type="match status" value="1"/>
</dbReference>
<accession>A0A3D8M8F5</accession>
<keyword evidence="7" id="KW-1185">Reference proteome</keyword>
<keyword evidence="1" id="KW-0547">Nucleotide-binding</keyword>
<dbReference type="GO" id="GO:0070482">
    <property type="term" value="P:response to oxygen levels"/>
    <property type="evidence" value="ECO:0007669"/>
    <property type="project" value="TreeGrafter"/>
</dbReference>
<protein>
    <submittedName>
        <fullName evidence="6">Adenylate/guanylate cyclase domain-containing protein</fullName>
    </submittedName>
</protein>
<sequence>MNTTSPFSENSNQAHCLYLVRHSAKLLMFCLLGQLPFAIWLAPYVSGLALLNLALHTIALLLVLLLCNRGKLLQARICLNLSFGSYILIAVSIWGGELFVQHFLLLGVVTCAMLYSSREIRQQITLSISFATGFVLVEAYMCWPLNNWHQIVRFCNALTLAAGATILSGSIIHNTQRRWHYLKMVNQQSRELLTKIIPSHPARPGQLWQPGETQRIDFATVLFADFVGYTSLSDYFDDDQIVEMLDALYREFDSLATQLGIEKIKTNGDEYMAVASKHTIHVQHHSHPATQMCRFALRMQQSFNAFCLTFTLPCQLRIGIASGSVTAGIIGKHKPSYDIWGKTVNLAARLEQSSGPGNIRCCARTHAAVLRDKAAAHMTFVCVESGKNAAIFECRANASYTVQQT</sequence>